<organism evidence="1">
    <name type="scientific">Rhizophagus irregularis (strain DAOM 181602 / DAOM 197198 / MUCL 43194)</name>
    <name type="common">Arbuscular mycorrhizal fungus</name>
    <name type="synonym">Glomus intraradices</name>
    <dbReference type="NCBI Taxonomy" id="747089"/>
    <lineage>
        <taxon>Eukaryota</taxon>
        <taxon>Fungi</taxon>
        <taxon>Fungi incertae sedis</taxon>
        <taxon>Mucoromycota</taxon>
        <taxon>Glomeromycotina</taxon>
        <taxon>Glomeromycetes</taxon>
        <taxon>Glomerales</taxon>
        <taxon>Glomeraceae</taxon>
        <taxon>Rhizophagus</taxon>
    </lineage>
</organism>
<name>U9SIR1_RHIID</name>
<reference evidence="1" key="1">
    <citation type="submission" date="2013-07" db="EMBL/GenBank/DDBJ databases">
        <title>The genome of an arbuscular mycorrhizal fungus provides insights into the evolution of the oldest plant symbiosis.</title>
        <authorList>
            <consortium name="DOE Joint Genome Institute"/>
            <person name="Tisserant E."/>
            <person name="Malbreil M."/>
            <person name="Kuo A."/>
            <person name="Kohler A."/>
            <person name="Symeonidi A."/>
            <person name="Balestrini R."/>
            <person name="Charron P."/>
            <person name="Duensing N."/>
            <person name="Frei-dit-Frey N."/>
            <person name="Gianinazzi-Pearson V."/>
            <person name="Gilbert B."/>
            <person name="Handa Y."/>
            <person name="Hijri M."/>
            <person name="Kaul R."/>
            <person name="Kawaguchi M."/>
            <person name="Krajinski F."/>
            <person name="Lammers P."/>
            <person name="Lapierre D."/>
            <person name="Masclaux F.G."/>
            <person name="Murat C."/>
            <person name="Morin E."/>
            <person name="Ndikumana S."/>
            <person name="Pagni M."/>
            <person name="Petitpierre D."/>
            <person name="Requena N."/>
            <person name="Rosikiewicz P."/>
            <person name="Riley R."/>
            <person name="Saito K."/>
            <person name="San Clemente H."/>
            <person name="Shapiro H."/>
            <person name="van Tuinen D."/>
            <person name="Becard G."/>
            <person name="Bonfante P."/>
            <person name="Paszkowski U."/>
            <person name="Shachar-Hill Y."/>
            <person name="Young J.P."/>
            <person name="Sanders I.R."/>
            <person name="Henrissat B."/>
            <person name="Rensing S.A."/>
            <person name="Grigoriev I.V."/>
            <person name="Corradi N."/>
            <person name="Roux C."/>
            <person name="Martin F."/>
        </authorList>
    </citation>
    <scope>NUCLEOTIDE SEQUENCE</scope>
    <source>
        <strain evidence="1">DAOM 197198</strain>
    </source>
</reference>
<dbReference type="HOGENOM" id="CLU_2962041_0_0_1"/>
<proteinExistence type="predicted"/>
<protein>
    <submittedName>
        <fullName evidence="1">Uncharacterized protein</fullName>
    </submittedName>
</protein>
<evidence type="ECO:0000313" key="1">
    <source>
        <dbReference type="EMBL" id="ERZ95793.1"/>
    </source>
</evidence>
<dbReference type="EMBL" id="KI300968">
    <property type="protein sequence ID" value="ERZ95793.1"/>
    <property type="molecule type" value="Genomic_DNA"/>
</dbReference>
<accession>U9SIR1</accession>
<gene>
    <name evidence="1" type="ORF">GLOINDRAFT_13274</name>
</gene>
<dbReference type="AlphaFoldDB" id="U9SIR1"/>
<sequence length="59" mass="6974">MFVCKICKELVKDQYNSSTSRNNQNNERNKPVELFLFLGDLCKNLRPKLPVDYKKIVLK</sequence>